<reference evidence="1" key="1">
    <citation type="journal article" date="2014" name="Front. Microbiol.">
        <title>High frequency of phylogenetically diverse reductive dehalogenase-homologous genes in deep subseafloor sedimentary metagenomes.</title>
        <authorList>
            <person name="Kawai M."/>
            <person name="Futagami T."/>
            <person name="Toyoda A."/>
            <person name="Takaki Y."/>
            <person name="Nishi S."/>
            <person name="Hori S."/>
            <person name="Arai W."/>
            <person name="Tsubouchi T."/>
            <person name="Morono Y."/>
            <person name="Uchiyama I."/>
            <person name="Ito T."/>
            <person name="Fujiyama A."/>
            <person name="Inagaki F."/>
            <person name="Takami H."/>
        </authorList>
    </citation>
    <scope>NUCLEOTIDE SEQUENCE</scope>
    <source>
        <strain evidence="1">Expedition CK06-06</strain>
    </source>
</reference>
<proteinExistence type="predicted"/>
<organism evidence="1">
    <name type="scientific">marine sediment metagenome</name>
    <dbReference type="NCBI Taxonomy" id="412755"/>
    <lineage>
        <taxon>unclassified sequences</taxon>
        <taxon>metagenomes</taxon>
        <taxon>ecological metagenomes</taxon>
    </lineage>
</organism>
<dbReference type="AlphaFoldDB" id="X0SNT1"/>
<gene>
    <name evidence="1" type="ORF">S01H1_14265</name>
</gene>
<sequence>DDKVAREMAEKAASSAEAIQIALGAEKDSILYYSEMRNLVRERDREMVDRIIEEEKSHLRQLSDLKKKLAAR</sequence>
<dbReference type="Gene3D" id="1.20.1260.10">
    <property type="match status" value="1"/>
</dbReference>
<comment type="caution">
    <text evidence="1">The sequence shown here is derived from an EMBL/GenBank/DDBJ whole genome shotgun (WGS) entry which is preliminary data.</text>
</comment>
<dbReference type="InterPro" id="IPR009078">
    <property type="entry name" value="Ferritin-like_SF"/>
</dbReference>
<feature type="non-terminal residue" evidence="1">
    <location>
        <position position="1"/>
    </location>
</feature>
<dbReference type="EMBL" id="BARS01007409">
    <property type="protein sequence ID" value="GAF82729.1"/>
    <property type="molecule type" value="Genomic_DNA"/>
</dbReference>
<name>X0SNT1_9ZZZZ</name>
<accession>X0SNT1</accession>
<evidence type="ECO:0000313" key="1">
    <source>
        <dbReference type="EMBL" id="GAF82729.1"/>
    </source>
</evidence>
<dbReference type="InterPro" id="IPR012347">
    <property type="entry name" value="Ferritin-like"/>
</dbReference>
<evidence type="ECO:0008006" key="2">
    <source>
        <dbReference type="Google" id="ProtNLM"/>
    </source>
</evidence>
<protein>
    <recommendedName>
        <fullName evidence="2">Rubrerythrin diiron-binding domain-containing protein</fullName>
    </recommendedName>
</protein>
<dbReference type="SUPFAM" id="SSF47240">
    <property type="entry name" value="Ferritin-like"/>
    <property type="match status" value="1"/>
</dbReference>